<reference evidence="2 3" key="1">
    <citation type="journal article" date="2017" name="Infect. Genet. Evol.">
        <title>Comparative genome analysis of fish pathogen Flavobacterium columnare reveals extensive sequence diversity within the species.</title>
        <authorList>
            <person name="Kayansamruaj P."/>
            <person name="Dong H.T."/>
            <person name="Hirono I."/>
            <person name="Kondo H."/>
            <person name="Senapin S."/>
            <person name="Rodkhum C."/>
        </authorList>
    </citation>
    <scope>NUCLEOTIDE SEQUENCE [LARGE SCALE GENOMIC DNA]</scope>
    <source>
        <strain evidence="2 3">1214</strain>
    </source>
</reference>
<dbReference type="EMBL" id="MTCY01000040">
    <property type="protein sequence ID" value="OWP75464.1"/>
    <property type="molecule type" value="Genomic_DNA"/>
</dbReference>
<dbReference type="GO" id="GO:0020037">
    <property type="term" value="F:heme binding"/>
    <property type="evidence" value="ECO:0007669"/>
    <property type="project" value="InterPro"/>
</dbReference>
<dbReference type="SUPFAM" id="SSF46626">
    <property type="entry name" value="Cytochrome c"/>
    <property type="match status" value="1"/>
</dbReference>
<proteinExistence type="predicted"/>
<gene>
    <name evidence="2" type="ORF">BWK62_11890</name>
</gene>
<dbReference type="PROSITE" id="PS51257">
    <property type="entry name" value="PROKAR_LIPOPROTEIN"/>
    <property type="match status" value="1"/>
</dbReference>
<evidence type="ECO:0000313" key="2">
    <source>
        <dbReference type="EMBL" id="OWP75464.1"/>
    </source>
</evidence>
<feature type="signal peptide" evidence="1">
    <location>
        <begin position="1"/>
        <end position="19"/>
    </location>
</feature>
<organism evidence="2 3">
    <name type="scientific">Flavobacterium columnare</name>
    <dbReference type="NCBI Taxonomy" id="996"/>
    <lineage>
        <taxon>Bacteria</taxon>
        <taxon>Pseudomonadati</taxon>
        <taxon>Bacteroidota</taxon>
        <taxon>Flavobacteriia</taxon>
        <taxon>Flavobacteriales</taxon>
        <taxon>Flavobacteriaceae</taxon>
        <taxon>Flavobacterium</taxon>
    </lineage>
</organism>
<dbReference type="InterPro" id="IPR036909">
    <property type="entry name" value="Cyt_c-like_dom_sf"/>
</dbReference>
<evidence type="ECO:0000256" key="1">
    <source>
        <dbReference type="SAM" id="SignalP"/>
    </source>
</evidence>
<evidence type="ECO:0000313" key="3">
    <source>
        <dbReference type="Proteomes" id="UP000198034"/>
    </source>
</evidence>
<dbReference type="AlphaFoldDB" id="A0A246G8R3"/>
<sequence length="115" mass="12466">MKKTFLFLSFLTISLTSCSKDNESTISVPTTTPTSGAKLTYEANAKAIFTNNCIGCHPGRGLTALDTYNTTKININGIIDRIQRTGAGVMHPTGKMSQANIDILKQWQADGLLEK</sequence>
<comment type="caution">
    <text evidence="2">The sequence shown here is derived from an EMBL/GenBank/DDBJ whole genome shotgun (WGS) entry which is preliminary data.</text>
</comment>
<name>A0A246G8R3_9FLAO</name>
<dbReference type="Proteomes" id="UP000198034">
    <property type="component" value="Unassembled WGS sequence"/>
</dbReference>
<keyword evidence="1" id="KW-0732">Signal</keyword>
<accession>A0A246G8R3</accession>
<feature type="chain" id="PRO_5012219162" description="Cytochrome c domain-containing protein" evidence="1">
    <location>
        <begin position="20"/>
        <end position="115"/>
    </location>
</feature>
<protein>
    <recommendedName>
        <fullName evidence="4">Cytochrome c domain-containing protein</fullName>
    </recommendedName>
</protein>
<evidence type="ECO:0008006" key="4">
    <source>
        <dbReference type="Google" id="ProtNLM"/>
    </source>
</evidence>
<dbReference type="GO" id="GO:0009055">
    <property type="term" value="F:electron transfer activity"/>
    <property type="evidence" value="ECO:0007669"/>
    <property type="project" value="InterPro"/>
</dbReference>